<evidence type="ECO:0000313" key="3">
    <source>
        <dbReference type="Proteomes" id="UP001597389"/>
    </source>
</evidence>
<dbReference type="InterPro" id="IPR019546">
    <property type="entry name" value="TAT_signal_bac_arc"/>
</dbReference>
<sequence>MDTNENISSSRRSFIKTLSVGAAGMALPGVAGAESQQMSTKASDPHICMGLNTLPFTDTEGKVYGPGECLEPNVDLHSCEGGNSCKGLGACGTGDYARQYWVAENDCGMSGDSWNGTGGCGVPIGNGNTGFISAQLNSAAPGEDAKGQAYPADFLGQPIWNIARARFEKKMADKKQAFGVPAGLKSPLTANQWKPKDGVYPPSTNKLPNPYPQPQPPKVTKA</sequence>
<accession>A0ABW4ZE19</accession>
<dbReference type="InterPro" id="IPR006311">
    <property type="entry name" value="TAT_signal"/>
</dbReference>
<dbReference type="EMBL" id="JBHUJB010000073">
    <property type="protein sequence ID" value="MFD2160163.1"/>
    <property type="molecule type" value="Genomic_DNA"/>
</dbReference>
<gene>
    <name evidence="2" type="ORF">ACFSW8_14755</name>
</gene>
<proteinExistence type="predicted"/>
<dbReference type="RefSeq" id="WP_377087031.1">
    <property type="nucleotide sequence ID" value="NZ_JBHSJL010000014.1"/>
</dbReference>
<name>A0ABW4ZE19_9BACT</name>
<dbReference type="PROSITE" id="PS51318">
    <property type="entry name" value="TAT"/>
    <property type="match status" value="1"/>
</dbReference>
<evidence type="ECO:0000313" key="2">
    <source>
        <dbReference type="EMBL" id="MFD2160163.1"/>
    </source>
</evidence>
<evidence type="ECO:0000256" key="1">
    <source>
        <dbReference type="SAM" id="MobiDB-lite"/>
    </source>
</evidence>
<reference evidence="3" key="1">
    <citation type="journal article" date="2019" name="Int. J. Syst. Evol. Microbiol.">
        <title>The Global Catalogue of Microorganisms (GCM) 10K type strain sequencing project: providing services to taxonomists for standard genome sequencing and annotation.</title>
        <authorList>
            <consortium name="The Broad Institute Genomics Platform"/>
            <consortium name="The Broad Institute Genome Sequencing Center for Infectious Disease"/>
            <person name="Wu L."/>
            <person name="Ma J."/>
        </authorList>
    </citation>
    <scope>NUCLEOTIDE SEQUENCE [LARGE SCALE GENOMIC DNA]</scope>
    <source>
        <strain evidence="3">CCUG 57942</strain>
    </source>
</reference>
<protein>
    <submittedName>
        <fullName evidence="2">Twin-arginine translocation signal domain-containing protein</fullName>
    </submittedName>
</protein>
<keyword evidence="3" id="KW-1185">Reference proteome</keyword>
<feature type="region of interest" description="Disordered" evidence="1">
    <location>
        <begin position="178"/>
        <end position="222"/>
    </location>
</feature>
<comment type="caution">
    <text evidence="2">The sequence shown here is derived from an EMBL/GenBank/DDBJ whole genome shotgun (WGS) entry which is preliminary data.</text>
</comment>
<dbReference type="NCBIfam" id="TIGR01409">
    <property type="entry name" value="TAT_signal_seq"/>
    <property type="match status" value="1"/>
</dbReference>
<dbReference type="Proteomes" id="UP001597389">
    <property type="component" value="Unassembled WGS sequence"/>
</dbReference>
<organism evidence="2 3">
    <name type="scientific">Rubritalea tangerina</name>
    <dbReference type="NCBI Taxonomy" id="430798"/>
    <lineage>
        <taxon>Bacteria</taxon>
        <taxon>Pseudomonadati</taxon>
        <taxon>Verrucomicrobiota</taxon>
        <taxon>Verrucomicrobiia</taxon>
        <taxon>Verrucomicrobiales</taxon>
        <taxon>Rubritaleaceae</taxon>
        <taxon>Rubritalea</taxon>
    </lineage>
</organism>
<feature type="compositionally biased region" description="Pro residues" evidence="1">
    <location>
        <begin position="209"/>
        <end position="222"/>
    </location>
</feature>